<keyword evidence="1" id="KW-0732">Signal</keyword>
<feature type="domain" description="EGF-like" evidence="2">
    <location>
        <begin position="56"/>
        <end position="83"/>
    </location>
</feature>
<keyword evidence="4" id="KW-1185">Reference proteome</keyword>
<protein>
    <recommendedName>
        <fullName evidence="2">EGF-like domain-containing protein</fullName>
    </recommendedName>
</protein>
<name>A0AA39G691_MICHY</name>
<evidence type="ECO:0000313" key="3">
    <source>
        <dbReference type="EMBL" id="KAK0182309.1"/>
    </source>
</evidence>
<comment type="caution">
    <text evidence="3">The sequence shown here is derived from an EMBL/GenBank/DDBJ whole genome shotgun (WGS) entry which is preliminary data.</text>
</comment>
<gene>
    <name evidence="3" type="ORF">PV327_000461</name>
</gene>
<reference evidence="3" key="1">
    <citation type="journal article" date="2023" name="bioRxiv">
        <title>Scaffold-level genome assemblies of two parasitoid biocontrol wasps reveal the parthenogenesis mechanism and an associated novel virus.</title>
        <authorList>
            <person name="Inwood S."/>
            <person name="Skelly J."/>
            <person name="Guhlin J."/>
            <person name="Harrop T."/>
            <person name="Goldson S."/>
            <person name="Dearden P."/>
        </authorList>
    </citation>
    <scope>NUCLEOTIDE SEQUENCE</scope>
    <source>
        <strain evidence="3">Lincoln</strain>
        <tissue evidence="3">Whole body</tissue>
    </source>
</reference>
<dbReference type="EMBL" id="JAQQBR010000001">
    <property type="protein sequence ID" value="KAK0182309.1"/>
    <property type="molecule type" value="Genomic_DNA"/>
</dbReference>
<dbReference type="Proteomes" id="UP001168972">
    <property type="component" value="Unassembled WGS sequence"/>
</dbReference>
<feature type="signal peptide" evidence="1">
    <location>
        <begin position="1"/>
        <end position="25"/>
    </location>
</feature>
<sequence>MQKLLIFGLIAVVILFMSSSGTVDACGSTHRCITDKCCKKSGQKCINHICEDVKCNPECLNDAVCIKSDSKDVCKCKAGYKFKQNSITDCEKDPQCRDLWFGINSCSRWFWNPFRKN</sequence>
<dbReference type="InterPro" id="IPR000742">
    <property type="entry name" value="EGF"/>
</dbReference>
<evidence type="ECO:0000313" key="4">
    <source>
        <dbReference type="Proteomes" id="UP001168972"/>
    </source>
</evidence>
<evidence type="ECO:0000256" key="1">
    <source>
        <dbReference type="SAM" id="SignalP"/>
    </source>
</evidence>
<organism evidence="3 4">
    <name type="scientific">Microctonus hyperodae</name>
    <name type="common">Parasitoid wasp</name>
    <dbReference type="NCBI Taxonomy" id="165561"/>
    <lineage>
        <taxon>Eukaryota</taxon>
        <taxon>Metazoa</taxon>
        <taxon>Ecdysozoa</taxon>
        <taxon>Arthropoda</taxon>
        <taxon>Hexapoda</taxon>
        <taxon>Insecta</taxon>
        <taxon>Pterygota</taxon>
        <taxon>Neoptera</taxon>
        <taxon>Endopterygota</taxon>
        <taxon>Hymenoptera</taxon>
        <taxon>Apocrita</taxon>
        <taxon>Ichneumonoidea</taxon>
        <taxon>Braconidae</taxon>
        <taxon>Euphorinae</taxon>
        <taxon>Microctonus</taxon>
    </lineage>
</organism>
<dbReference type="AlphaFoldDB" id="A0AA39G691"/>
<reference evidence="3" key="2">
    <citation type="submission" date="2023-03" db="EMBL/GenBank/DDBJ databases">
        <authorList>
            <person name="Inwood S.N."/>
            <person name="Skelly J.G."/>
            <person name="Guhlin J."/>
            <person name="Harrop T.W.R."/>
            <person name="Goldson S.G."/>
            <person name="Dearden P.K."/>
        </authorList>
    </citation>
    <scope>NUCLEOTIDE SEQUENCE</scope>
    <source>
        <strain evidence="3">Lincoln</strain>
        <tissue evidence="3">Whole body</tissue>
    </source>
</reference>
<dbReference type="Pfam" id="PF00008">
    <property type="entry name" value="EGF"/>
    <property type="match status" value="1"/>
</dbReference>
<evidence type="ECO:0000259" key="2">
    <source>
        <dbReference type="Pfam" id="PF00008"/>
    </source>
</evidence>
<accession>A0AA39G691</accession>
<proteinExistence type="predicted"/>
<feature type="chain" id="PRO_5041322570" description="EGF-like domain-containing protein" evidence="1">
    <location>
        <begin position="26"/>
        <end position="117"/>
    </location>
</feature>